<feature type="compositionally biased region" description="Basic and acidic residues" evidence="5">
    <location>
        <begin position="59"/>
        <end position="80"/>
    </location>
</feature>
<dbReference type="Gene3D" id="3.40.50.12190">
    <property type="match status" value="1"/>
</dbReference>
<organism evidence="7 8">
    <name type="scientific">Glossina austeni</name>
    <name type="common">Savannah tsetse fly</name>
    <dbReference type="NCBI Taxonomy" id="7395"/>
    <lineage>
        <taxon>Eukaryota</taxon>
        <taxon>Metazoa</taxon>
        <taxon>Ecdysozoa</taxon>
        <taxon>Arthropoda</taxon>
        <taxon>Hexapoda</taxon>
        <taxon>Insecta</taxon>
        <taxon>Pterygota</taxon>
        <taxon>Neoptera</taxon>
        <taxon>Endopterygota</taxon>
        <taxon>Diptera</taxon>
        <taxon>Brachycera</taxon>
        <taxon>Muscomorpha</taxon>
        <taxon>Hippoboscoidea</taxon>
        <taxon>Glossinidae</taxon>
        <taxon>Glossina</taxon>
    </lineage>
</organism>
<evidence type="ECO:0000256" key="5">
    <source>
        <dbReference type="SAM" id="MobiDB-lite"/>
    </source>
</evidence>
<dbReference type="STRING" id="7395.A0A1A9V3U2"/>
<dbReference type="VEuPathDB" id="VectorBase:GAUT024876"/>
<evidence type="ECO:0000256" key="6">
    <source>
        <dbReference type="SAM" id="Phobius"/>
    </source>
</evidence>
<sequence>MNFTNIVGQFFLYFSLRVNSKYIKMSDILPRNSIHDLTPPMARESPAGEASSDSDELDGEHSNNDRPEQSPHKSEKDKGFSKKSNIVSENKAKLQKESKTYSLPIGPNLIVFICGMLVAIIVAFAFTAGDFSWSETGRKNCSYENLQKQYTGLDHDVWVNLQTGIENILNKASSKSANYLFIYDHGDVRSIVKKMATHAAKCFDNSQPLAEMGKDDFNSKEVITDFGKIVERFKAIIERSNVVLIVNLNEVPGETAEALHVICDTENPIRKDLVVFLTLRMPTIANENVQEKVEEELEKMWGSKLTDNKLGPLITRVADSVINLQQK</sequence>
<evidence type="ECO:0000256" key="4">
    <source>
        <dbReference type="ARBA" id="ARBA00023136"/>
    </source>
</evidence>
<name>A0A1A9V3U2_GLOAU</name>
<evidence type="ECO:0000256" key="2">
    <source>
        <dbReference type="ARBA" id="ARBA00022692"/>
    </source>
</evidence>
<dbReference type="GO" id="GO:0001671">
    <property type="term" value="F:ATPase activator activity"/>
    <property type="evidence" value="ECO:0007669"/>
    <property type="project" value="InterPro"/>
</dbReference>
<evidence type="ECO:0000313" key="8">
    <source>
        <dbReference type="Proteomes" id="UP000078200"/>
    </source>
</evidence>
<dbReference type="AlphaFoldDB" id="A0A1A9V3U2"/>
<evidence type="ECO:0000256" key="1">
    <source>
        <dbReference type="ARBA" id="ARBA00004370"/>
    </source>
</evidence>
<dbReference type="GO" id="GO:0016020">
    <property type="term" value="C:membrane"/>
    <property type="evidence" value="ECO:0007669"/>
    <property type="project" value="UniProtKB-SubCell"/>
</dbReference>
<evidence type="ECO:0000256" key="3">
    <source>
        <dbReference type="ARBA" id="ARBA00022989"/>
    </source>
</evidence>
<keyword evidence="8" id="KW-1185">Reference proteome</keyword>
<dbReference type="GO" id="GO:0061024">
    <property type="term" value="P:membrane organization"/>
    <property type="evidence" value="ECO:0007669"/>
    <property type="project" value="TreeGrafter"/>
</dbReference>
<dbReference type="PANTHER" id="PTHR18843:SF7">
    <property type="entry name" value="LAMINA-ASSOCIATED POLYPEPTIDE 1B ISOFORM 1-RELATED"/>
    <property type="match status" value="1"/>
</dbReference>
<keyword evidence="3 6" id="KW-1133">Transmembrane helix</keyword>
<dbReference type="Proteomes" id="UP000078200">
    <property type="component" value="Unassembled WGS sequence"/>
</dbReference>
<dbReference type="InterPro" id="IPR038599">
    <property type="entry name" value="LAP1C-like_C_sf"/>
</dbReference>
<comment type="subcellular location">
    <subcellularLocation>
        <location evidence="1">Membrane</location>
    </subcellularLocation>
</comment>
<proteinExistence type="predicted"/>
<keyword evidence="2 6" id="KW-0812">Transmembrane</keyword>
<accession>A0A1A9V3U2</accession>
<reference evidence="7" key="1">
    <citation type="submission" date="2020-05" db="UniProtKB">
        <authorList>
            <consortium name="EnsemblMetazoa"/>
        </authorList>
    </citation>
    <scope>IDENTIFICATION</scope>
    <source>
        <strain evidence="7">TTRI</strain>
    </source>
</reference>
<feature type="region of interest" description="Disordered" evidence="5">
    <location>
        <begin position="36"/>
        <end position="83"/>
    </location>
</feature>
<dbReference type="InterPro" id="IPR008662">
    <property type="entry name" value="TOIP1/2"/>
</dbReference>
<evidence type="ECO:0000313" key="7">
    <source>
        <dbReference type="EnsemblMetazoa" id="GAUT024876-PA"/>
    </source>
</evidence>
<dbReference type="PANTHER" id="PTHR18843">
    <property type="entry name" value="TORSIN-1A-INTERACTING PROTEIN"/>
    <property type="match status" value="1"/>
</dbReference>
<keyword evidence="4 6" id="KW-0472">Membrane</keyword>
<protein>
    <submittedName>
        <fullName evidence="7">Uncharacterized protein</fullName>
    </submittedName>
</protein>
<dbReference type="EnsemblMetazoa" id="GAUT024876-RA">
    <property type="protein sequence ID" value="GAUT024876-PA"/>
    <property type="gene ID" value="GAUT024876"/>
</dbReference>
<feature type="transmembrane region" description="Helical" evidence="6">
    <location>
        <begin position="109"/>
        <end position="129"/>
    </location>
</feature>